<dbReference type="InterPro" id="IPR013427">
    <property type="entry name" value="Haem-bd_dom_put"/>
</dbReference>
<evidence type="ECO:0000256" key="2">
    <source>
        <dbReference type="ARBA" id="ARBA00022723"/>
    </source>
</evidence>
<evidence type="ECO:0000313" key="8">
    <source>
        <dbReference type="Proteomes" id="UP000318313"/>
    </source>
</evidence>
<keyword evidence="2 4" id="KW-0479">Metal-binding</keyword>
<dbReference type="Gene3D" id="1.10.760.10">
    <property type="entry name" value="Cytochrome c-like domain"/>
    <property type="match status" value="1"/>
</dbReference>
<feature type="chain" id="PRO_5021860235" evidence="5">
    <location>
        <begin position="35"/>
        <end position="1476"/>
    </location>
</feature>
<dbReference type="OrthoDB" id="230287at2"/>
<dbReference type="EMBL" id="CP037452">
    <property type="protein sequence ID" value="QDV53205.1"/>
    <property type="molecule type" value="Genomic_DNA"/>
</dbReference>
<name>A0A518IJE7_9PLAN</name>
<dbReference type="KEGG" id="gfm:Enr17x_52770"/>
<dbReference type="NCBIfam" id="TIGR02604">
    <property type="entry name" value="Piru_Ver_Nterm"/>
    <property type="match status" value="1"/>
</dbReference>
<dbReference type="SUPFAM" id="SSF46626">
    <property type="entry name" value="Cytochrome c"/>
    <property type="match status" value="1"/>
</dbReference>
<dbReference type="InterPro" id="IPR016024">
    <property type="entry name" value="ARM-type_fold"/>
</dbReference>
<evidence type="ECO:0000256" key="3">
    <source>
        <dbReference type="ARBA" id="ARBA00023004"/>
    </source>
</evidence>
<dbReference type="SUPFAM" id="SSF48371">
    <property type="entry name" value="ARM repeat"/>
    <property type="match status" value="1"/>
</dbReference>
<keyword evidence="5" id="KW-0732">Signal</keyword>
<dbReference type="InterPro" id="IPR009056">
    <property type="entry name" value="Cyt_c-like_dom"/>
</dbReference>
<accession>A0A518IJE7</accession>
<dbReference type="InterPro" id="IPR011989">
    <property type="entry name" value="ARM-like"/>
</dbReference>
<feature type="signal peptide" evidence="5">
    <location>
        <begin position="1"/>
        <end position="34"/>
    </location>
</feature>
<dbReference type="GO" id="GO:0046872">
    <property type="term" value="F:metal ion binding"/>
    <property type="evidence" value="ECO:0007669"/>
    <property type="project" value="UniProtKB-KW"/>
</dbReference>
<dbReference type="PROSITE" id="PS51007">
    <property type="entry name" value="CYTC"/>
    <property type="match status" value="1"/>
</dbReference>
<keyword evidence="3 4" id="KW-0408">Iron</keyword>
<dbReference type="InterPro" id="IPR011041">
    <property type="entry name" value="Quinoprot_gluc/sorb_DH_b-prop"/>
</dbReference>
<protein>
    <submittedName>
        <fullName evidence="7">Trehalose utilization</fullName>
    </submittedName>
</protein>
<organism evidence="7 8">
    <name type="scientific">Gimesia fumaroli</name>
    <dbReference type="NCBI Taxonomy" id="2527976"/>
    <lineage>
        <taxon>Bacteria</taxon>
        <taxon>Pseudomonadati</taxon>
        <taxon>Planctomycetota</taxon>
        <taxon>Planctomycetia</taxon>
        <taxon>Planctomycetales</taxon>
        <taxon>Planctomycetaceae</taxon>
        <taxon>Gimesia</taxon>
    </lineage>
</organism>
<dbReference type="InterPro" id="IPR055557">
    <property type="entry name" value="DUF7133"/>
</dbReference>
<sequence precursor="true">MPLALQFTTRNTIRTFACLVSFLLLAISTSTASAKELDLLFIGDNGHHQPSRRFEELAPALLERGITLRYTDRMEDIDPKTLSQFDGLVLYANIDRIEDAQAKALLNYIAEGHGFIPLHCATYCWRNNKEIVALMGAQFQRHGGQVFTTEIARPNHPIMQGYNSFTSWDETYIHHLHNEKNRTVLEYRVQGDQAAGRIREPWTWIKTHGKGRVFYTAWGHDQRTFKNPGFQNLVERGIRWACGDDPTNVPAFSDPNIFTAPPMTELRHDLKKFEYVDVGPKIPNYTPGKKWGTQSAPRNLMQKPLPVEESIKHFVTPQGMAVRRYADERDFHSKPIAMTWDERGRLWVCETVDYPNELGKDRDRIRICEDTDGDHVADKFTVFAEGLSIPTAIVIVRGGAVVQNGTETIYLKDTNGDDIADQKTTLISNWTLGDTHGGVSNFRYGLDNWIWAMQGYNKSTPKFNGQATQSFGQGFWRFKLSQTDPPQVTDLEFIRSSDNNTWGLGISEEGLIFGSTANRNPSMFMPIPNRYYERVRGWAPSTLHSIADTYHFKPITEKIRQVDHHGGYTAAAGHALYTARTFPQQWWNKTAFVCGPTGHLVGTYVLRRNGANYESTSPINLLASDDEWSAPVLAEVGPDGAVWVIDWYNYIVQHNPTPHGFKTGKGRAYESDLRDKKHGRIYRVVPVTKKGDNLHDADSLANKSNKELVDVLKHPSFVWRLQAQRLLIERNADDVLQSLVPLVGDQSVDETGLNVGAIHALHTLKGLGYVQLDTRFKAAGFVTRCLENGLTHPSAGVRRNAIAVLPTDKLGLQLLLAHRRLFDDPDTQVRLQAILTLADLPASDQAGKLVAELAAKETDGILIDGLTSAAAAHAIPFLQSVTSQKARPSANANIQIARAIAEHIARGRPDVETLQSIISGMQDANPAVVSAILNGLTEGLPTKFTITRSASLDSALVSTFKSVDAGSKVKLIQLANQCHTAALNEYAEEMIETLVDKISDEEAEPEQRAVAARDLVSFRADDDKVVSKIVDQINAQTPPNLADKFFEAIGLSQSEYAGEQVIEAFSSLTPRMKSTAVSIILSKPAWTKSLLNAAAKRQFDLNDLSLEQKQALRSFPDETLRIQAEKLLAMGGGLPDANREKVLQSLMHVTKVSGDVEAGRAIFKKVCAACHQHGEMGHSIGPNLTGMAVHPKAELLTHILDPSRNVEGNFRLYKVLTVDGKIINGMLAGESRTSITIVDSQAKKFDVPREDIDELIASRKSVMPEGFEKQITEQQLADLLEFLTNKGRFLPIPLDRYATAVSTKPLFHDGENGPDQMIFSDWKPKTFKEIPFVLTDPHGQSTPNMILLNGPFGPLPPKMPKAVSLPCNSRAKTIHLLSGVGGWSFPASREKSVSMIVRLHYADGQTEDHRLLNGVHFADYIRRVDVPESEFAWMLRGQQIRYLGVKPNRQDKITNIELIKGTDNTAPIVMAVTIER</sequence>
<proteinExistence type="predicted"/>
<dbReference type="InterPro" id="IPR036909">
    <property type="entry name" value="Cyt_c-like_dom_sf"/>
</dbReference>
<evidence type="ECO:0000256" key="1">
    <source>
        <dbReference type="ARBA" id="ARBA00022617"/>
    </source>
</evidence>
<dbReference type="PANTHER" id="PTHR33546:SF1">
    <property type="entry name" value="LARGE, MULTIFUNCTIONAL SECRETED PROTEIN"/>
    <property type="match status" value="1"/>
</dbReference>
<keyword evidence="8" id="KW-1185">Reference proteome</keyword>
<dbReference type="InterPro" id="IPR013428">
    <property type="entry name" value="Membrane-bound_put_N"/>
</dbReference>
<evidence type="ECO:0000313" key="7">
    <source>
        <dbReference type="EMBL" id="QDV53205.1"/>
    </source>
</evidence>
<dbReference type="Pfam" id="PF13442">
    <property type="entry name" value="Cytochrome_CBB3"/>
    <property type="match status" value="1"/>
</dbReference>
<dbReference type="InterPro" id="IPR029062">
    <property type="entry name" value="Class_I_gatase-like"/>
</dbReference>
<dbReference type="InterPro" id="IPR029010">
    <property type="entry name" value="ThuA-like"/>
</dbReference>
<dbReference type="Gene3D" id="2.120.10.30">
    <property type="entry name" value="TolB, C-terminal domain"/>
    <property type="match status" value="1"/>
</dbReference>
<dbReference type="RefSeq" id="WP_145312561.1">
    <property type="nucleotide sequence ID" value="NZ_CP037452.1"/>
</dbReference>
<dbReference type="NCBIfam" id="TIGR02603">
    <property type="entry name" value="CxxCH_TIGR02603"/>
    <property type="match status" value="1"/>
</dbReference>
<dbReference type="GO" id="GO:0009055">
    <property type="term" value="F:electron transfer activity"/>
    <property type="evidence" value="ECO:0007669"/>
    <property type="project" value="InterPro"/>
</dbReference>
<dbReference type="Gene3D" id="3.40.50.880">
    <property type="match status" value="1"/>
</dbReference>
<evidence type="ECO:0000259" key="6">
    <source>
        <dbReference type="PROSITE" id="PS51007"/>
    </source>
</evidence>
<dbReference type="SUPFAM" id="SSF50952">
    <property type="entry name" value="Soluble quinoprotein glucose dehydrogenase"/>
    <property type="match status" value="1"/>
</dbReference>
<dbReference type="Pfam" id="PF23500">
    <property type="entry name" value="DUF7133"/>
    <property type="match status" value="1"/>
</dbReference>
<dbReference type="InterPro" id="IPR011042">
    <property type="entry name" value="6-blade_b-propeller_TolB-like"/>
</dbReference>
<dbReference type="GO" id="GO:0020037">
    <property type="term" value="F:heme binding"/>
    <property type="evidence" value="ECO:0007669"/>
    <property type="project" value="InterPro"/>
</dbReference>
<dbReference type="PANTHER" id="PTHR33546">
    <property type="entry name" value="LARGE, MULTIFUNCTIONAL SECRETED PROTEIN-RELATED"/>
    <property type="match status" value="1"/>
</dbReference>
<reference evidence="7 8" key="1">
    <citation type="submission" date="2019-03" db="EMBL/GenBank/DDBJ databases">
        <title>Deep-cultivation of Planctomycetes and their phenomic and genomic characterization uncovers novel biology.</title>
        <authorList>
            <person name="Wiegand S."/>
            <person name="Jogler M."/>
            <person name="Boedeker C."/>
            <person name="Pinto D."/>
            <person name="Vollmers J."/>
            <person name="Rivas-Marin E."/>
            <person name="Kohn T."/>
            <person name="Peeters S.H."/>
            <person name="Heuer A."/>
            <person name="Rast P."/>
            <person name="Oberbeckmann S."/>
            <person name="Bunk B."/>
            <person name="Jeske O."/>
            <person name="Meyerdierks A."/>
            <person name="Storesund J.E."/>
            <person name="Kallscheuer N."/>
            <person name="Luecker S."/>
            <person name="Lage O.M."/>
            <person name="Pohl T."/>
            <person name="Merkel B.J."/>
            <person name="Hornburger P."/>
            <person name="Mueller R.-W."/>
            <person name="Bruemmer F."/>
            <person name="Labrenz M."/>
            <person name="Spormann A.M."/>
            <person name="Op den Camp H."/>
            <person name="Overmann J."/>
            <person name="Amann R."/>
            <person name="Jetten M.S.M."/>
            <person name="Mascher T."/>
            <person name="Medema M.H."/>
            <person name="Devos D.P."/>
            <person name="Kaster A.-K."/>
            <person name="Ovreas L."/>
            <person name="Rohde M."/>
            <person name="Galperin M.Y."/>
            <person name="Jogler C."/>
        </authorList>
    </citation>
    <scope>NUCLEOTIDE SEQUENCE [LARGE SCALE GENOMIC DNA]</scope>
    <source>
        <strain evidence="7 8">Enr17</strain>
    </source>
</reference>
<dbReference type="Pfam" id="PF06283">
    <property type="entry name" value="ThuA"/>
    <property type="match status" value="1"/>
</dbReference>
<feature type="domain" description="Cytochrome c" evidence="6">
    <location>
        <begin position="1154"/>
        <end position="1287"/>
    </location>
</feature>
<dbReference type="Gene3D" id="1.25.10.10">
    <property type="entry name" value="Leucine-rich Repeat Variant"/>
    <property type="match status" value="1"/>
</dbReference>
<dbReference type="Proteomes" id="UP000318313">
    <property type="component" value="Chromosome"/>
</dbReference>
<evidence type="ECO:0000256" key="4">
    <source>
        <dbReference type="PROSITE-ProRule" id="PRU00433"/>
    </source>
</evidence>
<dbReference type="SUPFAM" id="SSF52317">
    <property type="entry name" value="Class I glutamine amidotransferase-like"/>
    <property type="match status" value="1"/>
</dbReference>
<evidence type="ECO:0000256" key="5">
    <source>
        <dbReference type="SAM" id="SignalP"/>
    </source>
</evidence>
<gene>
    <name evidence="7" type="ORF">Enr17x_52770</name>
</gene>
<keyword evidence="1 4" id="KW-0349">Heme</keyword>